<reference evidence="2 3" key="1">
    <citation type="journal article" date="2024" name="IMA Fungus">
        <title>Apiospora arundinis, a panoply of carbohydrate-active enzymes and secondary metabolites.</title>
        <authorList>
            <person name="Sorensen T."/>
            <person name="Petersen C."/>
            <person name="Muurmann A.T."/>
            <person name="Christiansen J.V."/>
            <person name="Brundto M.L."/>
            <person name="Overgaard C.K."/>
            <person name="Boysen A.T."/>
            <person name="Wollenberg R.D."/>
            <person name="Larsen T.O."/>
            <person name="Sorensen J.L."/>
            <person name="Nielsen K.L."/>
            <person name="Sondergaard T.E."/>
        </authorList>
    </citation>
    <scope>NUCLEOTIDE SEQUENCE [LARGE SCALE GENOMIC DNA]</scope>
    <source>
        <strain evidence="2 3">AAU 773</strain>
    </source>
</reference>
<comment type="caution">
    <text evidence="2">The sequence shown here is derived from an EMBL/GenBank/DDBJ whole genome shotgun (WGS) entry which is preliminary data.</text>
</comment>
<evidence type="ECO:0000313" key="3">
    <source>
        <dbReference type="Proteomes" id="UP001390339"/>
    </source>
</evidence>
<dbReference type="EMBL" id="JAPCWZ010000003">
    <property type="protein sequence ID" value="KAK8874202.1"/>
    <property type="molecule type" value="Genomic_DNA"/>
</dbReference>
<keyword evidence="1" id="KW-0732">Signal</keyword>
<accession>A0ABR2J991</accession>
<proteinExistence type="predicted"/>
<name>A0ABR2J991_9PEZI</name>
<protein>
    <submittedName>
        <fullName evidence="2">Uncharacterized protein</fullName>
    </submittedName>
</protein>
<organism evidence="2 3">
    <name type="scientific">Apiospora arundinis</name>
    <dbReference type="NCBI Taxonomy" id="335852"/>
    <lineage>
        <taxon>Eukaryota</taxon>
        <taxon>Fungi</taxon>
        <taxon>Dikarya</taxon>
        <taxon>Ascomycota</taxon>
        <taxon>Pezizomycotina</taxon>
        <taxon>Sordariomycetes</taxon>
        <taxon>Xylariomycetidae</taxon>
        <taxon>Amphisphaeriales</taxon>
        <taxon>Apiosporaceae</taxon>
        <taxon>Apiospora</taxon>
    </lineage>
</organism>
<dbReference type="Proteomes" id="UP001390339">
    <property type="component" value="Unassembled WGS sequence"/>
</dbReference>
<evidence type="ECO:0000313" key="2">
    <source>
        <dbReference type="EMBL" id="KAK8874202.1"/>
    </source>
</evidence>
<evidence type="ECO:0000256" key="1">
    <source>
        <dbReference type="SAM" id="SignalP"/>
    </source>
</evidence>
<feature type="signal peptide" evidence="1">
    <location>
        <begin position="1"/>
        <end position="18"/>
    </location>
</feature>
<feature type="chain" id="PRO_5045477032" evidence="1">
    <location>
        <begin position="19"/>
        <end position="130"/>
    </location>
</feature>
<gene>
    <name evidence="2" type="ORF">PGQ11_004716</name>
</gene>
<sequence>MQPLFFTTLLAGLPLMAAQTTTALPGVPDKPVPGRPFVARIWNDTAHCDPNEGAWKTLFSSLECLNYPSPGTGSVTVKVGVKGRDTLTGWTGPDCTGERIVFDPTHELCQPLGGVAMQSWNHILLPAPRK</sequence>
<keyword evidence="3" id="KW-1185">Reference proteome</keyword>